<proteinExistence type="inferred from homology"/>
<dbReference type="CDD" id="cd05466">
    <property type="entry name" value="PBP2_LTTR_substrate"/>
    <property type="match status" value="1"/>
</dbReference>
<evidence type="ECO:0000256" key="3">
    <source>
        <dbReference type="ARBA" id="ARBA00023125"/>
    </source>
</evidence>
<protein>
    <submittedName>
        <fullName evidence="6">LysR family transcriptional regulator</fullName>
    </submittedName>
</protein>
<dbReference type="PROSITE" id="PS50931">
    <property type="entry name" value="HTH_LYSR"/>
    <property type="match status" value="1"/>
</dbReference>
<evidence type="ECO:0000256" key="4">
    <source>
        <dbReference type="ARBA" id="ARBA00023163"/>
    </source>
</evidence>
<dbReference type="Proteomes" id="UP001199916">
    <property type="component" value="Unassembled WGS sequence"/>
</dbReference>
<dbReference type="PANTHER" id="PTHR30126:SF64">
    <property type="entry name" value="HTH-TYPE TRANSCRIPTIONAL REGULATOR CITR"/>
    <property type="match status" value="1"/>
</dbReference>
<evidence type="ECO:0000256" key="1">
    <source>
        <dbReference type="ARBA" id="ARBA00009437"/>
    </source>
</evidence>
<sequence>MHMEWYRIFLYTARAGNLTKAAQELHITQPSVSYAIKQLEASLGVKLFDRLSKGVKLTPEGAALLGYVEQSFSLLQAGEDKVHSLKRLSAGELRIGASGPIIKHLLVPPLDKFHAQYAGVRIRLSQGRSAEIREQLKNGQIDLGFVHLPMSDHELDVKHLATIQDCFVVGHSYRHLLEHPVTARELIKIPLLLLSKGSSTRRYVEEWLFSLGVTAEVDIELSSMDMLIELAHRGYGTAFVTRSFIKQELKEEKLYELRLTDPIPERSIAVATRRDISLSITANHFLNMLTASLDDMR</sequence>
<dbReference type="Pfam" id="PF03466">
    <property type="entry name" value="LysR_substrate"/>
    <property type="match status" value="1"/>
</dbReference>
<keyword evidence="2" id="KW-0805">Transcription regulation</keyword>
<reference evidence="6 7" key="1">
    <citation type="submission" date="2021-11" db="EMBL/GenBank/DDBJ databases">
        <title>Draft genome sequence of Paenibacillus profundus YoMME, a new Gram-positive bacteria with exoelectrogenic properties.</title>
        <authorList>
            <person name="Hubenova Y."/>
            <person name="Hubenova E."/>
            <person name="Manasiev Y."/>
            <person name="Peykov S."/>
            <person name="Mitov M."/>
        </authorList>
    </citation>
    <scope>NUCLEOTIDE SEQUENCE [LARGE SCALE GENOMIC DNA]</scope>
    <source>
        <strain evidence="6 7">YoMME</strain>
    </source>
</reference>
<name>A0ABS8YKA8_9BACL</name>
<dbReference type="SUPFAM" id="SSF53850">
    <property type="entry name" value="Periplasmic binding protein-like II"/>
    <property type="match status" value="1"/>
</dbReference>
<evidence type="ECO:0000313" key="6">
    <source>
        <dbReference type="EMBL" id="MCE5172261.1"/>
    </source>
</evidence>
<keyword evidence="3" id="KW-0238">DNA-binding</keyword>
<dbReference type="PANTHER" id="PTHR30126">
    <property type="entry name" value="HTH-TYPE TRANSCRIPTIONAL REGULATOR"/>
    <property type="match status" value="1"/>
</dbReference>
<dbReference type="PRINTS" id="PR00039">
    <property type="entry name" value="HTHLYSR"/>
</dbReference>
<dbReference type="RefSeq" id="WP_233698489.1">
    <property type="nucleotide sequence ID" value="NZ_JAJNBZ010000026.1"/>
</dbReference>
<dbReference type="SUPFAM" id="SSF46785">
    <property type="entry name" value="Winged helix' DNA-binding domain"/>
    <property type="match status" value="1"/>
</dbReference>
<dbReference type="InterPro" id="IPR036390">
    <property type="entry name" value="WH_DNA-bd_sf"/>
</dbReference>
<dbReference type="InterPro" id="IPR000847">
    <property type="entry name" value="LysR_HTH_N"/>
</dbReference>
<evidence type="ECO:0000256" key="2">
    <source>
        <dbReference type="ARBA" id="ARBA00023015"/>
    </source>
</evidence>
<dbReference type="InterPro" id="IPR036388">
    <property type="entry name" value="WH-like_DNA-bd_sf"/>
</dbReference>
<organism evidence="6 7">
    <name type="scientific">Paenibacillus profundus</name>
    <dbReference type="NCBI Taxonomy" id="1173085"/>
    <lineage>
        <taxon>Bacteria</taxon>
        <taxon>Bacillati</taxon>
        <taxon>Bacillota</taxon>
        <taxon>Bacilli</taxon>
        <taxon>Bacillales</taxon>
        <taxon>Paenibacillaceae</taxon>
        <taxon>Paenibacillus</taxon>
    </lineage>
</organism>
<evidence type="ECO:0000313" key="7">
    <source>
        <dbReference type="Proteomes" id="UP001199916"/>
    </source>
</evidence>
<dbReference type="EMBL" id="JAJNBZ010000026">
    <property type="protein sequence ID" value="MCE5172261.1"/>
    <property type="molecule type" value="Genomic_DNA"/>
</dbReference>
<dbReference type="Gene3D" id="3.40.190.290">
    <property type="match status" value="1"/>
</dbReference>
<evidence type="ECO:0000259" key="5">
    <source>
        <dbReference type="PROSITE" id="PS50931"/>
    </source>
</evidence>
<comment type="similarity">
    <text evidence="1">Belongs to the LysR transcriptional regulatory family.</text>
</comment>
<keyword evidence="7" id="KW-1185">Reference proteome</keyword>
<gene>
    <name evidence="6" type="ORF">LQV63_23565</name>
</gene>
<keyword evidence="4" id="KW-0804">Transcription</keyword>
<dbReference type="Pfam" id="PF00126">
    <property type="entry name" value="HTH_1"/>
    <property type="match status" value="1"/>
</dbReference>
<accession>A0ABS8YKA8</accession>
<dbReference type="Gene3D" id="1.10.10.10">
    <property type="entry name" value="Winged helix-like DNA-binding domain superfamily/Winged helix DNA-binding domain"/>
    <property type="match status" value="1"/>
</dbReference>
<comment type="caution">
    <text evidence="6">The sequence shown here is derived from an EMBL/GenBank/DDBJ whole genome shotgun (WGS) entry which is preliminary data.</text>
</comment>
<dbReference type="InterPro" id="IPR005119">
    <property type="entry name" value="LysR_subst-bd"/>
</dbReference>
<feature type="domain" description="HTH lysR-type" evidence="5">
    <location>
        <begin position="1"/>
        <end position="58"/>
    </location>
</feature>